<reference evidence="8 10" key="2">
    <citation type="journal article" date="2013" name="Nature">
        <title>Insights into bilaterian evolution from three spiralian genomes.</title>
        <authorList>
            <person name="Simakov O."/>
            <person name="Marletaz F."/>
            <person name="Cho S.J."/>
            <person name="Edsinger-Gonzales E."/>
            <person name="Havlak P."/>
            <person name="Hellsten U."/>
            <person name="Kuo D.H."/>
            <person name="Larsson T."/>
            <person name="Lv J."/>
            <person name="Arendt D."/>
            <person name="Savage R."/>
            <person name="Osoegawa K."/>
            <person name="de Jong P."/>
            <person name="Grimwood J."/>
            <person name="Chapman J.A."/>
            <person name="Shapiro H."/>
            <person name="Aerts A."/>
            <person name="Otillar R.P."/>
            <person name="Terry A.Y."/>
            <person name="Boore J.L."/>
            <person name="Grigoriev I.V."/>
            <person name="Lindberg D.R."/>
            <person name="Seaver E.C."/>
            <person name="Weisblat D.A."/>
            <person name="Putnam N.H."/>
            <person name="Rokhsar D.S."/>
        </authorList>
    </citation>
    <scope>NUCLEOTIDE SEQUENCE</scope>
    <source>
        <strain evidence="8 10">I ESC-2004</strain>
    </source>
</reference>
<dbReference type="Proteomes" id="UP000014760">
    <property type="component" value="Unassembled WGS sequence"/>
</dbReference>
<dbReference type="OrthoDB" id="10051407at2759"/>
<evidence type="ECO:0000256" key="2">
    <source>
        <dbReference type="ARBA" id="ARBA00022723"/>
    </source>
</evidence>
<name>R7VD72_CAPTE</name>
<dbReference type="PROSITE" id="PS50143">
    <property type="entry name" value="BIR_REPEAT_2"/>
    <property type="match status" value="2"/>
</dbReference>
<feature type="region of interest" description="Disordered" evidence="6">
    <location>
        <begin position="101"/>
        <end position="120"/>
    </location>
</feature>
<dbReference type="Gene3D" id="1.10.1170.10">
    <property type="entry name" value="Inhibitor Of Apoptosis Protein (2mihbC-IAP-1), Chain A"/>
    <property type="match status" value="2"/>
</dbReference>
<sequence length="298" mass="34230">MRSEEERRETYEDWTHGQSPQCQSANALAKAGFFFTGIQDRTQCAFCCGVLRSWESTDNPLEEHKKHFPSCPFVLGREVNNVSLGPSTNVRMGNLLIGNTGAASRPVPENSSAQVSDENFEEERRETYEDWTYGQCQSANALAKAGFFFTGIQDRTQCAFCRGVFRSWESTDNPWEEHKKRFPSCPFVMGRQIDQKKKASETIMTAATVEADDLNSGELRVWYNMPLIYFKTGERRHGKRKRVNEHIFCKVCMHRDCNVVFIPCRHLVCCTLCTDGLKRCPICHTRIKRMVSVFVFDE</sequence>
<dbReference type="GO" id="GO:0008270">
    <property type="term" value="F:zinc ion binding"/>
    <property type="evidence" value="ECO:0007669"/>
    <property type="project" value="UniProtKB-KW"/>
</dbReference>
<evidence type="ECO:0000256" key="5">
    <source>
        <dbReference type="PROSITE-ProRule" id="PRU00175"/>
    </source>
</evidence>
<keyword evidence="2" id="KW-0479">Metal-binding</keyword>
<dbReference type="PROSITE" id="PS01282">
    <property type="entry name" value="BIR_REPEAT_1"/>
    <property type="match status" value="1"/>
</dbReference>
<keyword evidence="4" id="KW-0862">Zinc</keyword>
<evidence type="ECO:0000256" key="3">
    <source>
        <dbReference type="ARBA" id="ARBA00022771"/>
    </source>
</evidence>
<evidence type="ECO:0000256" key="4">
    <source>
        <dbReference type="ARBA" id="ARBA00022833"/>
    </source>
</evidence>
<evidence type="ECO:0000256" key="1">
    <source>
        <dbReference type="ARBA" id="ARBA00006672"/>
    </source>
</evidence>
<keyword evidence="10" id="KW-1185">Reference proteome</keyword>
<dbReference type="Pfam" id="PF00653">
    <property type="entry name" value="BIR"/>
    <property type="match status" value="2"/>
</dbReference>
<comment type="similarity">
    <text evidence="1">Belongs to the IAP family.</text>
</comment>
<reference evidence="10" key="1">
    <citation type="submission" date="2012-12" db="EMBL/GenBank/DDBJ databases">
        <authorList>
            <person name="Hellsten U."/>
            <person name="Grimwood J."/>
            <person name="Chapman J.A."/>
            <person name="Shapiro H."/>
            <person name="Aerts A."/>
            <person name="Otillar R.P."/>
            <person name="Terry A.Y."/>
            <person name="Boore J.L."/>
            <person name="Simakov O."/>
            <person name="Marletaz F."/>
            <person name="Cho S.-J."/>
            <person name="Edsinger-Gonzales E."/>
            <person name="Havlak P."/>
            <person name="Kuo D.-H."/>
            <person name="Larsson T."/>
            <person name="Lv J."/>
            <person name="Arendt D."/>
            <person name="Savage R."/>
            <person name="Osoegawa K."/>
            <person name="de Jong P."/>
            <person name="Lindberg D.R."/>
            <person name="Seaver E.C."/>
            <person name="Weisblat D.A."/>
            <person name="Putnam N.H."/>
            <person name="Grigoriev I.V."/>
            <person name="Rokhsar D.S."/>
        </authorList>
    </citation>
    <scope>NUCLEOTIDE SEQUENCE</scope>
    <source>
        <strain evidence="10">I ESC-2004</strain>
    </source>
</reference>
<dbReference type="GO" id="GO:0051726">
    <property type="term" value="P:regulation of cell cycle"/>
    <property type="evidence" value="ECO:0007669"/>
    <property type="project" value="TreeGrafter"/>
</dbReference>
<dbReference type="FunFam" id="1.10.1170.10:FF:000002">
    <property type="entry name" value="Baculoviral IAP repeat containing 7"/>
    <property type="match status" value="1"/>
</dbReference>
<dbReference type="InterPro" id="IPR050784">
    <property type="entry name" value="IAP"/>
</dbReference>
<organism evidence="8">
    <name type="scientific">Capitella teleta</name>
    <name type="common">Polychaete worm</name>
    <dbReference type="NCBI Taxonomy" id="283909"/>
    <lineage>
        <taxon>Eukaryota</taxon>
        <taxon>Metazoa</taxon>
        <taxon>Spiralia</taxon>
        <taxon>Lophotrochozoa</taxon>
        <taxon>Annelida</taxon>
        <taxon>Polychaeta</taxon>
        <taxon>Sedentaria</taxon>
        <taxon>Scolecida</taxon>
        <taxon>Capitellidae</taxon>
        <taxon>Capitella</taxon>
    </lineage>
</organism>
<evidence type="ECO:0000256" key="6">
    <source>
        <dbReference type="SAM" id="MobiDB-lite"/>
    </source>
</evidence>
<evidence type="ECO:0000313" key="9">
    <source>
        <dbReference type="EnsemblMetazoa" id="CapteP135320"/>
    </source>
</evidence>
<dbReference type="STRING" id="283909.R7VD72"/>
<dbReference type="HOGENOM" id="CLU_016347_1_0_1"/>
<accession>R7VD72</accession>
<dbReference type="AlphaFoldDB" id="R7VD72"/>
<dbReference type="EMBL" id="AMQN01036445">
    <property type="status" value="NOT_ANNOTATED_CDS"/>
    <property type="molecule type" value="Genomic_DNA"/>
</dbReference>
<dbReference type="InterPro" id="IPR001841">
    <property type="entry name" value="Znf_RING"/>
</dbReference>
<reference evidence="9" key="3">
    <citation type="submission" date="2015-06" db="UniProtKB">
        <authorList>
            <consortium name="EnsemblMetazoa"/>
        </authorList>
    </citation>
    <scope>IDENTIFICATION</scope>
</reference>
<dbReference type="SUPFAM" id="SSF57924">
    <property type="entry name" value="Inhibitor of apoptosis (IAP) repeat"/>
    <property type="match status" value="2"/>
</dbReference>
<dbReference type="GO" id="GO:0005737">
    <property type="term" value="C:cytoplasm"/>
    <property type="evidence" value="ECO:0007669"/>
    <property type="project" value="TreeGrafter"/>
</dbReference>
<dbReference type="PANTHER" id="PTHR10044:SF139">
    <property type="entry name" value="DEATH-ASSOCIATED INHIBITOR OF APOPTOSIS 2"/>
    <property type="match status" value="1"/>
</dbReference>
<dbReference type="EMBL" id="KB292923">
    <property type="protein sequence ID" value="ELU16773.1"/>
    <property type="molecule type" value="Genomic_DNA"/>
</dbReference>
<proteinExistence type="inferred from homology"/>
<dbReference type="InterPro" id="IPR013083">
    <property type="entry name" value="Znf_RING/FYVE/PHD"/>
</dbReference>
<protein>
    <recommendedName>
        <fullName evidence="7">RING-type domain-containing protein</fullName>
    </recommendedName>
</protein>
<dbReference type="InterPro" id="IPR001370">
    <property type="entry name" value="BIR_rpt"/>
</dbReference>
<dbReference type="PANTHER" id="PTHR10044">
    <property type="entry name" value="INHIBITOR OF APOPTOSIS"/>
    <property type="match status" value="1"/>
</dbReference>
<dbReference type="CDD" id="cd00022">
    <property type="entry name" value="BIR"/>
    <property type="match status" value="2"/>
</dbReference>
<evidence type="ECO:0000259" key="7">
    <source>
        <dbReference type="PROSITE" id="PS50089"/>
    </source>
</evidence>
<dbReference type="EnsemblMetazoa" id="CapteT135320">
    <property type="protein sequence ID" value="CapteP135320"/>
    <property type="gene ID" value="CapteG135320"/>
</dbReference>
<keyword evidence="3 5" id="KW-0863">Zinc-finger</keyword>
<evidence type="ECO:0000313" key="8">
    <source>
        <dbReference type="EMBL" id="ELU16773.1"/>
    </source>
</evidence>
<evidence type="ECO:0000313" key="10">
    <source>
        <dbReference type="Proteomes" id="UP000014760"/>
    </source>
</evidence>
<dbReference type="Gene3D" id="3.30.40.10">
    <property type="entry name" value="Zinc/RING finger domain, C3HC4 (zinc finger)"/>
    <property type="match status" value="1"/>
</dbReference>
<dbReference type="PROSITE" id="PS50089">
    <property type="entry name" value="ZF_RING_2"/>
    <property type="match status" value="1"/>
</dbReference>
<dbReference type="SMART" id="SM00238">
    <property type="entry name" value="BIR"/>
    <property type="match status" value="2"/>
</dbReference>
<dbReference type="OMA" id="SGKCRFI"/>
<dbReference type="Pfam" id="PF13920">
    <property type="entry name" value="zf-C3HC4_3"/>
    <property type="match status" value="1"/>
</dbReference>
<feature type="domain" description="RING-type" evidence="7">
    <location>
        <begin position="249"/>
        <end position="284"/>
    </location>
</feature>
<dbReference type="GO" id="GO:0005634">
    <property type="term" value="C:nucleus"/>
    <property type="evidence" value="ECO:0007669"/>
    <property type="project" value="TreeGrafter"/>
</dbReference>
<gene>
    <name evidence="8" type="ORF">CAPTEDRAFT_135320</name>
</gene>